<evidence type="ECO:0000256" key="3">
    <source>
        <dbReference type="ARBA" id="ARBA00022692"/>
    </source>
</evidence>
<evidence type="ECO:0000259" key="7">
    <source>
        <dbReference type="PROSITE" id="PS50850"/>
    </source>
</evidence>
<evidence type="ECO:0000256" key="6">
    <source>
        <dbReference type="SAM" id="Phobius"/>
    </source>
</evidence>
<keyword evidence="3 6" id="KW-0812">Transmembrane</keyword>
<organism evidence="8 9">
    <name type="scientific">Belnapia arida</name>
    <dbReference type="NCBI Taxonomy" id="2804533"/>
    <lineage>
        <taxon>Bacteria</taxon>
        <taxon>Pseudomonadati</taxon>
        <taxon>Pseudomonadota</taxon>
        <taxon>Alphaproteobacteria</taxon>
        <taxon>Acetobacterales</taxon>
        <taxon>Roseomonadaceae</taxon>
        <taxon>Belnapia</taxon>
    </lineage>
</organism>
<dbReference type="Pfam" id="PF07690">
    <property type="entry name" value="MFS_1"/>
    <property type="match status" value="1"/>
</dbReference>
<evidence type="ECO:0000256" key="5">
    <source>
        <dbReference type="ARBA" id="ARBA00023136"/>
    </source>
</evidence>
<evidence type="ECO:0000313" key="9">
    <source>
        <dbReference type="Proteomes" id="UP000660885"/>
    </source>
</evidence>
<name>A0ABS1UBU7_9PROT</name>
<dbReference type="PANTHER" id="PTHR43124:SF5">
    <property type="entry name" value="PURINE RIBONUCLEOSIDE EFFLUX PUMP NEPI"/>
    <property type="match status" value="1"/>
</dbReference>
<dbReference type="PANTHER" id="PTHR43124">
    <property type="entry name" value="PURINE EFFLUX PUMP PBUE"/>
    <property type="match status" value="1"/>
</dbReference>
<dbReference type="Gene3D" id="1.20.1250.20">
    <property type="entry name" value="MFS general substrate transporter like domains"/>
    <property type="match status" value="1"/>
</dbReference>
<keyword evidence="4 6" id="KW-1133">Transmembrane helix</keyword>
<feature type="transmembrane region" description="Helical" evidence="6">
    <location>
        <begin position="222"/>
        <end position="240"/>
    </location>
</feature>
<feature type="transmembrane region" description="Helical" evidence="6">
    <location>
        <begin position="343"/>
        <end position="365"/>
    </location>
</feature>
<evidence type="ECO:0000313" key="8">
    <source>
        <dbReference type="EMBL" id="MBL6082156.1"/>
    </source>
</evidence>
<dbReference type="EMBL" id="JAETWB010000050">
    <property type="protein sequence ID" value="MBL6082156.1"/>
    <property type="molecule type" value="Genomic_DNA"/>
</dbReference>
<feature type="domain" description="Major facilitator superfamily (MFS) profile" evidence="7">
    <location>
        <begin position="22"/>
        <end position="396"/>
    </location>
</feature>
<dbReference type="RefSeq" id="WP_202835368.1">
    <property type="nucleotide sequence ID" value="NZ_JAETWB010000050.1"/>
</dbReference>
<feature type="transmembrane region" description="Helical" evidence="6">
    <location>
        <begin position="12"/>
        <end position="34"/>
    </location>
</feature>
<sequence>MSSSSPGAGSTAPTLTAIAWPAILSLSLGVFGFVTSEFLPASLLTPMARDLETSVGMAGQSVTATAFIAALAGPGVVIGTTRFNRRTILLALTVSLIVSSILAGSASDISGLIASRILLGVGLGGFWAMSIALVIRLSPPGSEARAMAVIMTGVSMATVSAAPLGAWISSTLSWRLAFYLTGAVGIMALVAQLATVPSLPAQGSTSLSTLGAALRRPAIRRSLYSTFCIAGGHYAAFTYVRPFLETISRFDAASLSLLLLAFGIAGFFGNMLGGAISQRNSRIAIATAATGIAIAMVAAVLGGTSHVVAAAATVLWGLAFGAYPVSIQTFLTQAAPNDAESAGAVHLCVFMTAVSFGAILGGVLVDRFGPVNTFALAGVTTLLGAALIAAGKPIPAPSGNRSI</sequence>
<gene>
    <name evidence="8" type="ORF">JMJ56_29705</name>
</gene>
<feature type="transmembrane region" description="Helical" evidence="6">
    <location>
        <begin position="371"/>
        <end position="391"/>
    </location>
</feature>
<proteinExistence type="predicted"/>
<feature type="transmembrane region" description="Helical" evidence="6">
    <location>
        <begin position="147"/>
        <end position="170"/>
    </location>
</feature>
<comment type="subcellular location">
    <subcellularLocation>
        <location evidence="1">Cell membrane</location>
        <topology evidence="1">Multi-pass membrane protein</topology>
    </subcellularLocation>
</comment>
<evidence type="ECO:0000256" key="1">
    <source>
        <dbReference type="ARBA" id="ARBA00004651"/>
    </source>
</evidence>
<comment type="caution">
    <text evidence="8">The sequence shown here is derived from an EMBL/GenBank/DDBJ whole genome shotgun (WGS) entry which is preliminary data.</text>
</comment>
<protein>
    <submittedName>
        <fullName evidence="8">MFS transporter</fullName>
    </submittedName>
</protein>
<accession>A0ABS1UBU7</accession>
<evidence type="ECO:0000256" key="2">
    <source>
        <dbReference type="ARBA" id="ARBA00022475"/>
    </source>
</evidence>
<dbReference type="PROSITE" id="PS50850">
    <property type="entry name" value="MFS"/>
    <property type="match status" value="1"/>
</dbReference>
<keyword evidence="5 6" id="KW-0472">Membrane</keyword>
<feature type="transmembrane region" description="Helical" evidence="6">
    <location>
        <begin position="252"/>
        <end position="271"/>
    </location>
</feature>
<feature type="transmembrane region" description="Helical" evidence="6">
    <location>
        <begin position="307"/>
        <end position="331"/>
    </location>
</feature>
<dbReference type="InterPro" id="IPR020846">
    <property type="entry name" value="MFS_dom"/>
</dbReference>
<dbReference type="InterPro" id="IPR036259">
    <property type="entry name" value="MFS_trans_sf"/>
</dbReference>
<feature type="transmembrane region" description="Helical" evidence="6">
    <location>
        <begin position="113"/>
        <end position="135"/>
    </location>
</feature>
<keyword evidence="2" id="KW-1003">Cell membrane</keyword>
<dbReference type="SUPFAM" id="SSF103473">
    <property type="entry name" value="MFS general substrate transporter"/>
    <property type="match status" value="1"/>
</dbReference>
<dbReference type="CDD" id="cd17324">
    <property type="entry name" value="MFS_NepI_like"/>
    <property type="match status" value="1"/>
</dbReference>
<dbReference type="Proteomes" id="UP000660885">
    <property type="component" value="Unassembled WGS sequence"/>
</dbReference>
<reference evidence="8 9" key="1">
    <citation type="submission" date="2021-01" db="EMBL/GenBank/DDBJ databases">
        <title>Belnapia mucosa sp. nov. and Belnapia arida sp. nov., isolated from the Tabernas Desert (Almeria, Spain).</title>
        <authorList>
            <person name="Molina-Menor E."/>
            <person name="Vidal-Verdu A."/>
            <person name="Calonge A."/>
            <person name="Satari L."/>
            <person name="Pereto J."/>
            <person name="Porcar M."/>
        </authorList>
    </citation>
    <scope>NUCLEOTIDE SEQUENCE [LARGE SCALE GENOMIC DNA]</scope>
    <source>
        <strain evidence="8 9">T18</strain>
    </source>
</reference>
<feature type="transmembrane region" description="Helical" evidence="6">
    <location>
        <begin position="176"/>
        <end position="201"/>
    </location>
</feature>
<feature type="transmembrane region" description="Helical" evidence="6">
    <location>
        <begin position="88"/>
        <end position="107"/>
    </location>
</feature>
<feature type="transmembrane region" description="Helical" evidence="6">
    <location>
        <begin position="283"/>
        <end position="301"/>
    </location>
</feature>
<dbReference type="InterPro" id="IPR011701">
    <property type="entry name" value="MFS"/>
</dbReference>
<feature type="transmembrane region" description="Helical" evidence="6">
    <location>
        <begin position="54"/>
        <end position="76"/>
    </location>
</feature>
<keyword evidence="9" id="KW-1185">Reference proteome</keyword>
<evidence type="ECO:0000256" key="4">
    <source>
        <dbReference type="ARBA" id="ARBA00022989"/>
    </source>
</evidence>
<dbReference type="InterPro" id="IPR050189">
    <property type="entry name" value="MFS_Efflux_Transporters"/>
</dbReference>